<name>A0A0D0DT70_9AGAM</name>
<feature type="compositionally biased region" description="Basic and acidic residues" evidence="1">
    <location>
        <begin position="63"/>
        <end position="74"/>
    </location>
</feature>
<proteinExistence type="predicted"/>
<reference evidence="2 3" key="1">
    <citation type="submission" date="2014-04" db="EMBL/GenBank/DDBJ databases">
        <authorList>
            <consortium name="DOE Joint Genome Institute"/>
            <person name="Kuo A."/>
            <person name="Kohler A."/>
            <person name="Jargeat P."/>
            <person name="Nagy L.G."/>
            <person name="Floudas D."/>
            <person name="Copeland A."/>
            <person name="Barry K.W."/>
            <person name="Cichocki N."/>
            <person name="Veneault-Fourrey C."/>
            <person name="LaButti K."/>
            <person name="Lindquist E.A."/>
            <person name="Lipzen A."/>
            <person name="Lundell T."/>
            <person name="Morin E."/>
            <person name="Murat C."/>
            <person name="Sun H."/>
            <person name="Tunlid A."/>
            <person name="Henrissat B."/>
            <person name="Grigoriev I.V."/>
            <person name="Hibbett D.S."/>
            <person name="Martin F."/>
            <person name="Nordberg H.P."/>
            <person name="Cantor M.N."/>
            <person name="Hua S.X."/>
        </authorList>
    </citation>
    <scope>NUCLEOTIDE SEQUENCE [LARGE SCALE GENOMIC DNA]</scope>
    <source>
        <strain evidence="2 3">Ve08.2h10</strain>
    </source>
</reference>
<evidence type="ECO:0000313" key="2">
    <source>
        <dbReference type="EMBL" id="KIK83435.1"/>
    </source>
</evidence>
<organism evidence="2 3">
    <name type="scientific">Paxillus rubicundulus Ve08.2h10</name>
    <dbReference type="NCBI Taxonomy" id="930991"/>
    <lineage>
        <taxon>Eukaryota</taxon>
        <taxon>Fungi</taxon>
        <taxon>Dikarya</taxon>
        <taxon>Basidiomycota</taxon>
        <taxon>Agaricomycotina</taxon>
        <taxon>Agaricomycetes</taxon>
        <taxon>Agaricomycetidae</taxon>
        <taxon>Boletales</taxon>
        <taxon>Paxilineae</taxon>
        <taxon>Paxillaceae</taxon>
        <taxon>Paxillus</taxon>
    </lineage>
</organism>
<dbReference type="Proteomes" id="UP000054538">
    <property type="component" value="Unassembled WGS sequence"/>
</dbReference>
<dbReference type="HOGENOM" id="CLU_1366651_0_0_1"/>
<dbReference type="OrthoDB" id="2680802at2759"/>
<gene>
    <name evidence="2" type="ORF">PAXRUDRAFT_703639</name>
</gene>
<evidence type="ECO:0000313" key="3">
    <source>
        <dbReference type="Proteomes" id="UP000054538"/>
    </source>
</evidence>
<sequence length="200" mass="22735">MNEGEERRNEGFGNLKIWNDERKGNAMGNHANPWIENSVCVWRRQAWGQPHTRSRDIAIGVSETRKERSGKREGFVQPIGSGRPTHVKPWPKGYANGADGDLEDIARCKNADLATEDSGEEHLASAEVEYCLEENWGSDLHDGISTLLVSLWTLFAESRILPAKHLPRTQVTHDYSIEVLDEWLEAFRETEQEFSNCPFT</sequence>
<protein>
    <submittedName>
        <fullName evidence="2">Uncharacterized protein</fullName>
    </submittedName>
</protein>
<evidence type="ECO:0000256" key="1">
    <source>
        <dbReference type="SAM" id="MobiDB-lite"/>
    </source>
</evidence>
<dbReference type="AlphaFoldDB" id="A0A0D0DT70"/>
<feature type="region of interest" description="Disordered" evidence="1">
    <location>
        <begin position="62"/>
        <end position="91"/>
    </location>
</feature>
<reference evidence="3" key="2">
    <citation type="submission" date="2015-01" db="EMBL/GenBank/DDBJ databases">
        <title>Evolutionary Origins and Diversification of the Mycorrhizal Mutualists.</title>
        <authorList>
            <consortium name="DOE Joint Genome Institute"/>
            <consortium name="Mycorrhizal Genomics Consortium"/>
            <person name="Kohler A."/>
            <person name="Kuo A."/>
            <person name="Nagy L.G."/>
            <person name="Floudas D."/>
            <person name="Copeland A."/>
            <person name="Barry K.W."/>
            <person name="Cichocki N."/>
            <person name="Veneault-Fourrey C."/>
            <person name="LaButti K."/>
            <person name="Lindquist E.A."/>
            <person name="Lipzen A."/>
            <person name="Lundell T."/>
            <person name="Morin E."/>
            <person name="Murat C."/>
            <person name="Riley R."/>
            <person name="Ohm R."/>
            <person name="Sun H."/>
            <person name="Tunlid A."/>
            <person name="Henrissat B."/>
            <person name="Grigoriev I.V."/>
            <person name="Hibbett D.S."/>
            <person name="Martin F."/>
        </authorList>
    </citation>
    <scope>NUCLEOTIDE SEQUENCE [LARGE SCALE GENOMIC DNA]</scope>
    <source>
        <strain evidence="3">Ve08.2h10</strain>
    </source>
</reference>
<keyword evidence="3" id="KW-1185">Reference proteome</keyword>
<accession>A0A0D0DT70</accession>
<dbReference type="InParanoid" id="A0A0D0DT70"/>
<dbReference type="EMBL" id="KN825593">
    <property type="protein sequence ID" value="KIK83435.1"/>
    <property type="molecule type" value="Genomic_DNA"/>
</dbReference>